<evidence type="ECO:0000256" key="5">
    <source>
        <dbReference type="ARBA" id="ARBA00022679"/>
    </source>
</evidence>
<dbReference type="PANTHER" id="PTHR47982:SF35">
    <property type="entry name" value="PROLINE-RICH RECEPTOR-LIKE PROTEIN KINASE PERK1-RELATED"/>
    <property type="match status" value="1"/>
</dbReference>
<evidence type="ECO:0000256" key="11">
    <source>
        <dbReference type="ARBA" id="ARBA00023136"/>
    </source>
</evidence>
<dbReference type="AlphaFoldDB" id="A0A059CVG7"/>
<dbReference type="InterPro" id="IPR047117">
    <property type="entry name" value="PERK1-13-like"/>
</dbReference>
<dbReference type="SMART" id="SM00220">
    <property type="entry name" value="S_TKc"/>
    <property type="match status" value="1"/>
</dbReference>
<dbReference type="FunFam" id="1.10.510.10:FF:001023">
    <property type="entry name" value="Os07g0541700 protein"/>
    <property type="match status" value="1"/>
</dbReference>
<evidence type="ECO:0000256" key="3">
    <source>
        <dbReference type="ARBA" id="ARBA00022475"/>
    </source>
</evidence>
<evidence type="ECO:0000256" key="2">
    <source>
        <dbReference type="ARBA" id="ARBA00012513"/>
    </source>
</evidence>
<evidence type="ECO:0000256" key="9">
    <source>
        <dbReference type="ARBA" id="ARBA00022840"/>
    </source>
</evidence>
<evidence type="ECO:0000256" key="13">
    <source>
        <dbReference type="ARBA" id="ARBA00048679"/>
    </source>
</evidence>
<dbReference type="PROSITE" id="PS00108">
    <property type="entry name" value="PROTEIN_KINASE_ST"/>
    <property type="match status" value="1"/>
</dbReference>
<feature type="region of interest" description="Disordered" evidence="16">
    <location>
        <begin position="343"/>
        <end position="364"/>
    </location>
</feature>
<keyword evidence="11" id="KW-0472">Membrane</keyword>
<evidence type="ECO:0000256" key="12">
    <source>
        <dbReference type="ARBA" id="ARBA00047899"/>
    </source>
</evidence>
<evidence type="ECO:0000256" key="8">
    <source>
        <dbReference type="ARBA" id="ARBA00022777"/>
    </source>
</evidence>
<evidence type="ECO:0000256" key="6">
    <source>
        <dbReference type="ARBA" id="ARBA00022692"/>
    </source>
</evidence>
<feature type="domain" description="Protein kinase" evidence="17">
    <location>
        <begin position="31"/>
        <end position="297"/>
    </location>
</feature>
<dbReference type="Pfam" id="PF00069">
    <property type="entry name" value="Pkinase"/>
    <property type="match status" value="1"/>
</dbReference>
<evidence type="ECO:0000313" key="18">
    <source>
        <dbReference type="EMBL" id="KCW82438.1"/>
    </source>
</evidence>
<comment type="catalytic activity">
    <reaction evidence="12">
        <text>L-threonyl-[protein] + ATP = O-phospho-L-threonyl-[protein] + ADP + H(+)</text>
        <dbReference type="Rhea" id="RHEA:46608"/>
        <dbReference type="Rhea" id="RHEA-COMP:11060"/>
        <dbReference type="Rhea" id="RHEA-COMP:11605"/>
        <dbReference type="ChEBI" id="CHEBI:15378"/>
        <dbReference type="ChEBI" id="CHEBI:30013"/>
        <dbReference type="ChEBI" id="CHEBI:30616"/>
        <dbReference type="ChEBI" id="CHEBI:61977"/>
        <dbReference type="ChEBI" id="CHEBI:456216"/>
        <dbReference type="EC" id="2.7.11.1"/>
    </reaction>
</comment>
<dbReference type="FunFam" id="3.30.200.20:FF:000039">
    <property type="entry name" value="receptor-like protein kinase FERONIA"/>
    <property type="match status" value="1"/>
</dbReference>
<dbReference type="InterPro" id="IPR011009">
    <property type="entry name" value="Kinase-like_dom_sf"/>
</dbReference>
<comment type="catalytic activity">
    <reaction evidence="13">
        <text>L-seryl-[protein] + ATP = O-phospho-L-seryl-[protein] + ADP + H(+)</text>
        <dbReference type="Rhea" id="RHEA:17989"/>
        <dbReference type="Rhea" id="RHEA-COMP:9863"/>
        <dbReference type="Rhea" id="RHEA-COMP:11604"/>
        <dbReference type="ChEBI" id="CHEBI:15378"/>
        <dbReference type="ChEBI" id="CHEBI:29999"/>
        <dbReference type="ChEBI" id="CHEBI:30616"/>
        <dbReference type="ChEBI" id="CHEBI:83421"/>
        <dbReference type="ChEBI" id="CHEBI:456216"/>
        <dbReference type="EC" id="2.7.11.1"/>
    </reaction>
</comment>
<dbReference type="Gene3D" id="3.30.200.20">
    <property type="entry name" value="Phosphorylase Kinase, domain 1"/>
    <property type="match status" value="1"/>
</dbReference>
<dbReference type="PANTHER" id="PTHR47982">
    <property type="entry name" value="PROLINE-RICH RECEPTOR-LIKE PROTEIN KINASE PERK4"/>
    <property type="match status" value="1"/>
</dbReference>
<evidence type="ECO:0000256" key="14">
    <source>
        <dbReference type="PROSITE-ProRule" id="PRU10141"/>
    </source>
</evidence>
<dbReference type="GO" id="GO:0005886">
    <property type="term" value="C:plasma membrane"/>
    <property type="evidence" value="ECO:0000318"/>
    <property type="project" value="GO_Central"/>
</dbReference>
<dbReference type="GO" id="GO:0005524">
    <property type="term" value="F:ATP binding"/>
    <property type="evidence" value="ECO:0007669"/>
    <property type="project" value="UniProtKB-UniRule"/>
</dbReference>
<dbReference type="GO" id="GO:0004674">
    <property type="term" value="F:protein serine/threonine kinase activity"/>
    <property type="evidence" value="ECO:0007669"/>
    <property type="project" value="UniProtKB-KW"/>
</dbReference>
<evidence type="ECO:0000256" key="10">
    <source>
        <dbReference type="ARBA" id="ARBA00022989"/>
    </source>
</evidence>
<dbReference type="Gene3D" id="1.10.510.10">
    <property type="entry name" value="Transferase(Phosphotransferase) domain 1"/>
    <property type="match status" value="1"/>
</dbReference>
<keyword evidence="10" id="KW-1133">Transmembrane helix</keyword>
<evidence type="ECO:0000256" key="1">
    <source>
        <dbReference type="ARBA" id="ARBA00004162"/>
    </source>
</evidence>
<comment type="subcellular location">
    <subcellularLocation>
        <location evidence="1">Cell membrane</location>
        <topology evidence="1">Single-pass membrane protein</topology>
    </subcellularLocation>
</comment>
<keyword evidence="9 14" id="KW-0067">ATP-binding</keyword>
<comment type="similarity">
    <text evidence="15">Belongs to the protein kinase superfamily.</text>
</comment>
<evidence type="ECO:0000256" key="15">
    <source>
        <dbReference type="RuleBase" id="RU000304"/>
    </source>
</evidence>
<reference evidence="18" key="1">
    <citation type="submission" date="2013-07" db="EMBL/GenBank/DDBJ databases">
        <title>The genome of Eucalyptus grandis.</title>
        <authorList>
            <person name="Schmutz J."/>
            <person name="Hayes R."/>
            <person name="Myburg A."/>
            <person name="Tuskan G."/>
            <person name="Grattapaglia D."/>
            <person name="Rokhsar D.S."/>
        </authorList>
    </citation>
    <scope>NUCLEOTIDE SEQUENCE</scope>
    <source>
        <tissue evidence="18">Leaf extractions</tissue>
    </source>
</reference>
<dbReference type="Gramene" id="KCW82438">
    <property type="protein sequence ID" value="KCW82438"/>
    <property type="gene ID" value="EUGRSUZ_C03835"/>
</dbReference>
<dbReference type="SUPFAM" id="SSF56112">
    <property type="entry name" value="Protein kinase-like (PK-like)"/>
    <property type="match status" value="1"/>
</dbReference>
<keyword evidence="5" id="KW-0808">Transferase</keyword>
<feature type="compositionally biased region" description="Low complexity" evidence="16">
    <location>
        <begin position="350"/>
        <end position="360"/>
    </location>
</feature>
<sequence>MLLRSASPSISLGSSMCHFTFEQVQAFTGGFSEASLLGQGGFGRVYRGVLSNGEDVAVKRLEVGSQQGEREFLTEAEIVSRIHHKHVVTLVGYCVTRLERILVYEYVPNRSLESHLRGGGQPTLAWEAKMRVAVGSAKGLAYLHEDCHPTIIHRDIKAANILLNFNFEAKIADFGVTKFASEFNHGDSSVVGTIGYVAPEYASIGELTPNADTFSFGVVLLELITGRRPVGSPLNSSNDNLAFSNRCHDLRARPQLTQALGDGNFDFLVDPRLQDHYSRSEMARMVACAAACTREFAECRPKMSVVAPVLEGHQSAADLDDGIGAGPSNLDLEYGDGHYGEPTGEYGLYPSGSSSAGPSGQTPLDLEMGRMVAFNNRFGTCQN</sequence>
<dbReference type="EMBL" id="KK198755">
    <property type="protein sequence ID" value="KCW82438.1"/>
    <property type="molecule type" value="Genomic_DNA"/>
</dbReference>
<evidence type="ECO:0000259" key="17">
    <source>
        <dbReference type="PROSITE" id="PS50011"/>
    </source>
</evidence>
<keyword evidence="4 15" id="KW-0723">Serine/threonine-protein kinase</keyword>
<name>A0A059CVG7_EUCGR</name>
<dbReference type="InterPro" id="IPR000719">
    <property type="entry name" value="Prot_kinase_dom"/>
</dbReference>
<keyword evidence="6" id="KW-0812">Transmembrane</keyword>
<proteinExistence type="inferred from homology"/>
<organism evidence="18">
    <name type="scientific">Eucalyptus grandis</name>
    <name type="common">Flooded gum</name>
    <dbReference type="NCBI Taxonomy" id="71139"/>
    <lineage>
        <taxon>Eukaryota</taxon>
        <taxon>Viridiplantae</taxon>
        <taxon>Streptophyta</taxon>
        <taxon>Embryophyta</taxon>
        <taxon>Tracheophyta</taxon>
        <taxon>Spermatophyta</taxon>
        <taxon>Magnoliopsida</taxon>
        <taxon>eudicotyledons</taxon>
        <taxon>Gunneridae</taxon>
        <taxon>Pentapetalae</taxon>
        <taxon>rosids</taxon>
        <taxon>malvids</taxon>
        <taxon>Myrtales</taxon>
        <taxon>Myrtaceae</taxon>
        <taxon>Myrtoideae</taxon>
        <taxon>Eucalypteae</taxon>
        <taxon>Eucalyptus</taxon>
    </lineage>
</organism>
<dbReference type="PROSITE" id="PS50011">
    <property type="entry name" value="PROTEIN_KINASE_DOM"/>
    <property type="match status" value="1"/>
</dbReference>
<evidence type="ECO:0000256" key="16">
    <source>
        <dbReference type="SAM" id="MobiDB-lite"/>
    </source>
</evidence>
<dbReference type="PROSITE" id="PS00107">
    <property type="entry name" value="PROTEIN_KINASE_ATP"/>
    <property type="match status" value="1"/>
</dbReference>
<keyword evidence="7 14" id="KW-0547">Nucleotide-binding</keyword>
<dbReference type="InParanoid" id="A0A059CVG7"/>
<dbReference type="CDD" id="cd14066">
    <property type="entry name" value="STKc_IRAK"/>
    <property type="match status" value="1"/>
</dbReference>
<protein>
    <recommendedName>
        <fullName evidence="2">non-specific serine/threonine protein kinase</fullName>
        <ecNumber evidence="2">2.7.11.1</ecNumber>
    </recommendedName>
</protein>
<keyword evidence="3" id="KW-1003">Cell membrane</keyword>
<keyword evidence="8" id="KW-0418">Kinase</keyword>
<dbReference type="InterPro" id="IPR008271">
    <property type="entry name" value="Ser/Thr_kinase_AS"/>
</dbReference>
<feature type="binding site" evidence="14">
    <location>
        <position position="59"/>
    </location>
    <ligand>
        <name>ATP</name>
        <dbReference type="ChEBI" id="CHEBI:30616"/>
    </ligand>
</feature>
<dbReference type="InterPro" id="IPR017441">
    <property type="entry name" value="Protein_kinase_ATP_BS"/>
</dbReference>
<dbReference type="STRING" id="71139.A0A059CVG7"/>
<accession>A0A059CVG7</accession>
<evidence type="ECO:0000256" key="7">
    <source>
        <dbReference type="ARBA" id="ARBA00022741"/>
    </source>
</evidence>
<dbReference type="EC" id="2.7.11.1" evidence="2"/>
<evidence type="ECO:0000256" key="4">
    <source>
        <dbReference type="ARBA" id="ARBA00022527"/>
    </source>
</evidence>
<gene>
    <name evidence="18" type="ORF">EUGRSUZ_C03835</name>
</gene>